<feature type="coiled-coil region" evidence="4">
    <location>
        <begin position="375"/>
        <end position="409"/>
    </location>
</feature>
<dbReference type="InterPro" id="IPR036872">
    <property type="entry name" value="CH_dom_sf"/>
</dbReference>
<dbReference type="Pfam" id="PF00225">
    <property type="entry name" value="Kinesin"/>
    <property type="match status" value="1"/>
</dbReference>
<accession>A0ABQ9M2D8</accession>
<dbReference type="SMART" id="SM00129">
    <property type="entry name" value="KISc"/>
    <property type="match status" value="1"/>
</dbReference>
<feature type="domain" description="Kinesin motor" evidence="7">
    <location>
        <begin position="513"/>
        <end position="659"/>
    </location>
</feature>
<dbReference type="EMBL" id="JARPOI010000009">
    <property type="protein sequence ID" value="KAJ9173615.1"/>
    <property type="molecule type" value="Genomic_DNA"/>
</dbReference>
<keyword evidence="2" id="KW-0505">Motor protein</keyword>
<keyword evidence="4" id="KW-0175">Coiled coil</keyword>
<comment type="caution">
    <text evidence="3">Lacks conserved residue(s) required for the propagation of feature annotation.</text>
</comment>
<feature type="coiled-coil region" evidence="4">
    <location>
        <begin position="673"/>
        <end position="703"/>
    </location>
</feature>
<dbReference type="InterPro" id="IPR001752">
    <property type="entry name" value="Kinesin_motor_dom"/>
</dbReference>
<dbReference type="Proteomes" id="UP001174677">
    <property type="component" value="Chromosome 9"/>
</dbReference>
<dbReference type="Pfam" id="PF16796">
    <property type="entry name" value="Microtub_bd"/>
    <property type="match status" value="1"/>
</dbReference>
<dbReference type="PROSITE" id="PS50067">
    <property type="entry name" value="KINESIN_MOTOR_2"/>
    <property type="match status" value="1"/>
</dbReference>
<reference evidence="8" key="1">
    <citation type="journal article" date="2023" name="Plant Biotechnol. J.">
        <title>Chromosome-level wild Hevea brasiliensis genome provides new tools for genomic-assisted breeding and valuable loci to elevate rubber yield.</title>
        <authorList>
            <person name="Cheng H."/>
            <person name="Song X."/>
            <person name="Hu Y."/>
            <person name="Wu T."/>
            <person name="Yang Q."/>
            <person name="An Z."/>
            <person name="Feng S."/>
            <person name="Deng Z."/>
            <person name="Wu W."/>
            <person name="Zeng X."/>
            <person name="Tu M."/>
            <person name="Wang X."/>
            <person name="Huang H."/>
        </authorList>
    </citation>
    <scope>NUCLEOTIDE SEQUENCE</scope>
    <source>
        <strain evidence="8">MT/VB/25A 57/8</strain>
    </source>
</reference>
<evidence type="ECO:0000256" key="5">
    <source>
        <dbReference type="SAM" id="MobiDB-lite"/>
    </source>
</evidence>
<evidence type="ECO:0000313" key="9">
    <source>
        <dbReference type="Proteomes" id="UP001174677"/>
    </source>
</evidence>
<evidence type="ECO:0000256" key="4">
    <source>
        <dbReference type="SAM" id="Coils"/>
    </source>
</evidence>
<dbReference type="Pfam" id="PF00307">
    <property type="entry name" value="CH"/>
    <property type="match status" value="1"/>
</dbReference>
<dbReference type="PANTHER" id="PTHR47972:SF14">
    <property type="entry name" value="KINESIN-LIKE PROTEIN KIN-14J"/>
    <property type="match status" value="1"/>
</dbReference>
<comment type="caution">
    <text evidence="8">The sequence shown here is derived from an EMBL/GenBank/DDBJ whole genome shotgun (WGS) entry which is preliminary data.</text>
</comment>
<evidence type="ECO:0000259" key="6">
    <source>
        <dbReference type="PROSITE" id="PS50021"/>
    </source>
</evidence>
<feature type="region of interest" description="Disordered" evidence="5">
    <location>
        <begin position="798"/>
        <end position="944"/>
    </location>
</feature>
<dbReference type="PRINTS" id="PR00380">
    <property type="entry name" value="KINESINHEAVY"/>
</dbReference>
<dbReference type="PROSITE" id="PS50021">
    <property type="entry name" value="CH"/>
    <property type="match status" value="1"/>
</dbReference>
<evidence type="ECO:0000259" key="7">
    <source>
        <dbReference type="PROSITE" id="PS50067"/>
    </source>
</evidence>
<evidence type="ECO:0008006" key="10">
    <source>
        <dbReference type="Google" id="ProtNLM"/>
    </source>
</evidence>
<feature type="compositionally biased region" description="Polar residues" evidence="5">
    <location>
        <begin position="728"/>
        <end position="738"/>
    </location>
</feature>
<keyword evidence="9" id="KW-1185">Reference proteome</keyword>
<sequence>MNSLQERKLGENGIYDSLNGNHCLNVKEKEGPEGMVDGNIQSLVEWLNCMIPHLNLPLEASEEELRACLIDGTVLCSILNKLNPGLVEMRGNTEPGPEKIKKFLAAMDEMGLPRFVLADIQQGYMVPVLQCLGTLKAHFEYNGGKESLRNHSRKLWNLLLTNTKGMRQQSEGLAGSKGVHRSVISEPFPTLPHDAGHKFSEELPLKQGFYADLSDSDILDLMKSNGLDDASTRTLFSLMNRILDDSIERKNGHVQHMVRIMKKVIQVIEKRFSIQAENLRDQNNLYSVRTEKCQSKIKVLETLASGTTEEIQVLLSQLQHIKIEKTKIEQKEKLEEQDLYRLKEEKNNSDVENLNLRKELELAKKTHEEHCLLLEAQAKESKVELEKRLKKLECLLAESRNKMKELESFSKSKSQRWKKKEGSYQSFINYQFKALQELRATSDSIKHEVLKTKRSYLEEFRFLGVKLKGLADVANNYRSVLAENRKLYNEVQDLKGNIRVYCRIRPFLPGQYVLELMNIGSMNRAIGSTVLNERSSRSHSVLTVHVRGMDLETGAVLHGNLHLIDLAGSERVDRSEATGDRLREAQHINKSLSALGDVIFALAQKNSHVPYRNSKLTQVLQSSLGSQAKTLMFVQLNPDVNSYSETISTLKFAERVSGIQLGAARSNKEGRDIRELMKQVTSLKDIIAKKDEEIERLQLLKSNVNSVKHGTNSHRSESYSPRRHSIESPHQSPRTSGGKSLGPYDKATYDMDNSSEYSEKHSEPGSLQDDYRHQKASLPPSKSMDDLRLQKEFLPQSKLKKDVSQNPKEDIDLLGFGDADSDERLSDISDGGLSMGTETESVEFSLFPEPAPSPGTTRPAETVEPTKSPEIARPAEAAKPTEKAENTQKPSFTSKLPRPPQKLMQTRLSRLSLSMSSTPRASSSTPRKTTLGSSSAAKPPKRWH</sequence>
<dbReference type="Gene3D" id="1.10.418.10">
    <property type="entry name" value="Calponin-like domain"/>
    <property type="match status" value="1"/>
</dbReference>
<feature type="compositionally biased region" description="Basic and acidic residues" evidence="5">
    <location>
        <begin position="799"/>
        <end position="811"/>
    </location>
</feature>
<organism evidence="8 9">
    <name type="scientific">Hevea brasiliensis</name>
    <name type="common">Para rubber tree</name>
    <name type="synonym">Siphonia brasiliensis</name>
    <dbReference type="NCBI Taxonomy" id="3981"/>
    <lineage>
        <taxon>Eukaryota</taxon>
        <taxon>Viridiplantae</taxon>
        <taxon>Streptophyta</taxon>
        <taxon>Embryophyta</taxon>
        <taxon>Tracheophyta</taxon>
        <taxon>Spermatophyta</taxon>
        <taxon>Magnoliopsida</taxon>
        <taxon>eudicotyledons</taxon>
        <taxon>Gunneridae</taxon>
        <taxon>Pentapetalae</taxon>
        <taxon>rosids</taxon>
        <taxon>fabids</taxon>
        <taxon>Malpighiales</taxon>
        <taxon>Euphorbiaceae</taxon>
        <taxon>Crotonoideae</taxon>
        <taxon>Micrandreae</taxon>
        <taxon>Hevea</taxon>
    </lineage>
</organism>
<dbReference type="InterPro" id="IPR031852">
    <property type="entry name" value="Vik1/Cik1_MT-bd"/>
</dbReference>
<protein>
    <recommendedName>
        <fullName evidence="10">Kinesin motor domain-containing protein</fullName>
    </recommendedName>
</protein>
<name>A0ABQ9M2D8_HEVBR</name>
<proteinExistence type="inferred from homology"/>
<dbReference type="PANTHER" id="PTHR47972">
    <property type="entry name" value="KINESIN-LIKE PROTEIN KLP-3"/>
    <property type="match status" value="1"/>
</dbReference>
<feature type="domain" description="Calponin-homology (CH)" evidence="6">
    <location>
        <begin position="37"/>
        <end position="140"/>
    </location>
</feature>
<comment type="similarity">
    <text evidence="1">Belongs to the TRAFAC class myosin-kinesin ATPase superfamily. Kinesin family. KIN-14 subfamily.</text>
</comment>
<dbReference type="InterPro" id="IPR001715">
    <property type="entry name" value="CH_dom"/>
</dbReference>
<evidence type="ECO:0000313" key="8">
    <source>
        <dbReference type="EMBL" id="KAJ9173615.1"/>
    </source>
</evidence>
<dbReference type="SUPFAM" id="SSF47576">
    <property type="entry name" value="Calponin-homology domain, CH-domain"/>
    <property type="match status" value="1"/>
</dbReference>
<evidence type="ECO:0000256" key="3">
    <source>
        <dbReference type="PROSITE-ProRule" id="PRU00283"/>
    </source>
</evidence>
<evidence type="ECO:0000256" key="1">
    <source>
        <dbReference type="ARBA" id="ARBA00010899"/>
    </source>
</evidence>
<feature type="compositionally biased region" description="Low complexity" evidence="5">
    <location>
        <begin position="903"/>
        <end position="927"/>
    </location>
</feature>
<dbReference type="SUPFAM" id="SSF52540">
    <property type="entry name" value="P-loop containing nucleoside triphosphate hydrolases"/>
    <property type="match status" value="1"/>
</dbReference>
<dbReference type="InterPro" id="IPR027640">
    <property type="entry name" value="Kinesin-like_fam"/>
</dbReference>
<gene>
    <name evidence="8" type="ORF">P3X46_016732</name>
</gene>
<evidence type="ECO:0000256" key="2">
    <source>
        <dbReference type="ARBA" id="ARBA00023175"/>
    </source>
</evidence>
<feature type="region of interest" description="Disordered" evidence="5">
    <location>
        <begin position="705"/>
        <end position="786"/>
    </location>
</feature>
<feature type="compositionally biased region" description="Basic and acidic residues" evidence="5">
    <location>
        <begin position="757"/>
        <end position="773"/>
    </location>
</feature>
<dbReference type="InterPro" id="IPR027417">
    <property type="entry name" value="P-loop_NTPase"/>
</dbReference>
<dbReference type="InterPro" id="IPR036961">
    <property type="entry name" value="Kinesin_motor_dom_sf"/>
</dbReference>
<dbReference type="Gene3D" id="3.40.850.10">
    <property type="entry name" value="Kinesin motor domain"/>
    <property type="match status" value="1"/>
</dbReference>